<proteinExistence type="predicted"/>
<keyword evidence="2" id="KW-1185">Reference proteome</keyword>
<protein>
    <submittedName>
        <fullName evidence="1">Uncharacterized protein</fullName>
    </submittedName>
</protein>
<organism evidence="1 2">
    <name type="scientific">Irpex rosettiformis</name>
    <dbReference type="NCBI Taxonomy" id="378272"/>
    <lineage>
        <taxon>Eukaryota</taxon>
        <taxon>Fungi</taxon>
        <taxon>Dikarya</taxon>
        <taxon>Basidiomycota</taxon>
        <taxon>Agaricomycotina</taxon>
        <taxon>Agaricomycetes</taxon>
        <taxon>Polyporales</taxon>
        <taxon>Irpicaceae</taxon>
        <taxon>Irpex</taxon>
    </lineage>
</organism>
<gene>
    <name evidence="1" type="ORF">BDY19DRAFT_677620</name>
</gene>
<dbReference type="EMBL" id="MU274906">
    <property type="protein sequence ID" value="KAI0091034.1"/>
    <property type="molecule type" value="Genomic_DNA"/>
</dbReference>
<evidence type="ECO:0000313" key="2">
    <source>
        <dbReference type="Proteomes" id="UP001055072"/>
    </source>
</evidence>
<comment type="caution">
    <text evidence="1">The sequence shown here is derived from an EMBL/GenBank/DDBJ whole genome shotgun (WGS) entry which is preliminary data.</text>
</comment>
<dbReference type="Proteomes" id="UP001055072">
    <property type="component" value="Unassembled WGS sequence"/>
</dbReference>
<name>A0ACB8UA11_9APHY</name>
<evidence type="ECO:0000313" key="1">
    <source>
        <dbReference type="EMBL" id="KAI0091034.1"/>
    </source>
</evidence>
<accession>A0ACB8UA11</accession>
<reference evidence="1" key="1">
    <citation type="journal article" date="2021" name="Environ. Microbiol.">
        <title>Gene family expansions and transcriptome signatures uncover fungal adaptations to wood decay.</title>
        <authorList>
            <person name="Hage H."/>
            <person name="Miyauchi S."/>
            <person name="Viragh M."/>
            <person name="Drula E."/>
            <person name="Min B."/>
            <person name="Chaduli D."/>
            <person name="Navarro D."/>
            <person name="Favel A."/>
            <person name="Norest M."/>
            <person name="Lesage-Meessen L."/>
            <person name="Balint B."/>
            <person name="Merenyi Z."/>
            <person name="de Eugenio L."/>
            <person name="Morin E."/>
            <person name="Martinez A.T."/>
            <person name="Baldrian P."/>
            <person name="Stursova M."/>
            <person name="Martinez M.J."/>
            <person name="Novotny C."/>
            <person name="Magnuson J.K."/>
            <person name="Spatafora J.W."/>
            <person name="Maurice S."/>
            <person name="Pangilinan J."/>
            <person name="Andreopoulos W."/>
            <person name="LaButti K."/>
            <person name="Hundley H."/>
            <person name="Na H."/>
            <person name="Kuo A."/>
            <person name="Barry K."/>
            <person name="Lipzen A."/>
            <person name="Henrissat B."/>
            <person name="Riley R."/>
            <person name="Ahrendt S."/>
            <person name="Nagy L.G."/>
            <person name="Grigoriev I.V."/>
            <person name="Martin F."/>
            <person name="Rosso M.N."/>
        </authorList>
    </citation>
    <scope>NUCLEOTIDE SEQUENCE</scope>
    <source>
        <strain evidence="1">CBS 384.51</strain>
    </source>
</reference>
<sequence>MPAPVTKTAALYETLNLQPDATDDEVRVAYKKLALKWHPDRCQDNKEEAQQKFVEIQAAYLKILEERERHQKHKPRKKTSAKTETSSAPSSTPSTSSTSSSTSGRANTERSSAGPSTPRQESVPLKEEKEKKSKDHKSRKPTAKTDHHAASSSSSDTSRPSSEYSSASTSTPRHESVPLKEEKEHKTSNQSERPDPPQQVGKKLKKRRPELSIHTPSNKPEHDSSDDEDVHLKKHHFAHRPGAALEDTDYEFVDLADLSSPLHPLRTPKSKPRGLGDNDKDPVESTDSDWVFPLPVALEDMYEGVSQHYRITRTLRSGSTQSVKIDVTVSPNWYDGKRIRVSGVGNERKDGTFQDIVFVVEVHPHPAFTREGDNLVASVQVPWADPHTRPYPPSDSKHGQSLVEEEDEVYLKALDGREYAVPIPRSLVEGADGTRIKGAGMPIRKHGKRIGKGDMIVKWEFIFSDAEKTRSRPSWQTFKRAIHRKR</sequence>